<evidence type="ECO:0000313" key="2">
    <source>
        <dbReference type="Proteomes" id="UP000198211"/>
    </source>
</evidence>
<dbReference type="AlphaFoldDB" id="A0A225VHF4"/>
<organism evidence="1 2">
    <name type="scientific">Phytophthora megakarya</name>
    <dbReference type="NCBI Taxonomy" id="4795"/>
    <lineage>
        <taxon>Eukaryota</taxon>
        <taxon>Sar</taxon>
        <taxon>Stramenopiles</taxon>
        <taxon>Oomycota</taxon>
        <taxon>Peronosporomycetes</taxon>
        <taxon>Peronosporales</taxon>
        <taxon>Peronosporaceae</taxon>
        <taxon>Phytophthora</taxon>
    </lineage>
</organism>
<evidence type="ECO:0000313" key="1">
    <source>
        <dbReference type="EMBL" id="OWZ04399.1"/>
    </source>
</evidence>
<name>A0A225VHF4_9STRA</name>
<dbReference type="EMBL" id="NBNE01004989">
    <property type="protein sequence ID" value="OWZ04399.1"/>
    <property type="molecule type" value="Genomic_DNA"/>
</dbReference>
<gene>
    <name evidence="1" type="ORF">PHMEG_00023703</name>
</gene>
<sequence length="67" mass="7821">MGNAPSQSQAFFKSSPSRRISEVTMSVDLQPGESRDYWKQQDPDLWFKPTYHEVTPEIQRPSKISEY</sequence>
<reference evidence="2" key="1">
    <citation type="submission" date="2017-03" db="EMBL/GenBank/DDBJ databases">
        <title>Phytopthora megakarya and P. palmivora, two closely related causual agents of cacao black pod achieved similar genome size and gene model numbers by different mechanisms.</title>
        <authorList>
            <person name="Ali S."/>
            <person name="Shao J."/>
            <person name="Larry D.J."/>
            <person name="Kronmiller B."/>
            <person name="Shen D."/>
            <person name="Strem M.D."/>
            <person name="Melnick R.L."/>
            <person name="Guiltinan M.J."/>
            <person name="Tyler B.M."/>
            <person name="Meinhardt L.W."/>
            <person name="Bailey B.A."/>
        </authorList>
    </citation>
    <scope>NUCLEOTIDE SEQUENCE [LARGE SCALE GENOMIC DNA]</scope>
    <source>
        <strain evidence="2">zdho120</strain>
    </source>
</reference>
<protein>
    <submittedName>
        <fullName evidence="1">Uncharacterized protein</fullName>
    </submittedName>
</protein>
<dbReference type="Proteomes" id="UP000198211">
    <property type="component" value="Unassembled WGS sequence"/>
</dbReference>
<accession>A0A225VHF4</accession>
<proteinExistence type="predicted"/>
<comment type="caution">
    <text evidence="1">The sequence shown here is derived from an EMBL/GenBank/DDBJ whole genome shotgun (WGS) entry which is preliminary data.</text>
</comment>
<keyword evidence="2" id="KW-1185">Reference proteome</keyword>